<dbReference type="SUPFAM" id="SSF53335">
    <property type="entry name" value="S-adenosyl-L-methionine-dependent methyltransferases"/>
    <property type="match status" value="1"/>
</dbReference>
<dbReference type="Proteomes" id="UP001169242">
    <property type="component" value="Unassembled WGS sequence"/>
</dbReference>
<keyword evidence="1" id="KW-0808">Transferase</keyword>
<reference evidence="3" key="1">
    <citation type="journal article" date="2023" name="Int. J. Syst. Evol. Microbiol.">
        <title>&lt;i&gt;Holtiella tumoricola&lt;/i&gt; gen. nov. sp. nov., isolated from a human clinical sample.</title>
        <authorList>
            <person name="Allen-Vercoe E."/>
            <person name="Daigneault M.C."/>
            <person name="Vancuren S.J."/>
            <person name="Cochrane K."/>
            <person name="O'Neal L.L."/>
            <person name="Sankaranarayanan K."/>
            <person name="Lawson P.A."/>
        </authorList>
    </citation>
    <scope>NUCLEOTIDE SEQUENCE</scope>
    <source>
        <strain evidence="3">CC70A</strain>
    </source>
</reference>
<evidence type="ECO:0000313" key="3">
    <source>
        <dbReference type="EMBL" id="MDA3734158.1"/>
    </source>
</evidence>
<dbReference type="InterPro" id="IPR029063">
    <property type="entry name" value="SAM-dependent_MTases_sf"/>
</dbReference>
<dbReference type="GO" id="GO:0032259">
    <property type="term" value="P:methylation"/>
    <property type="evidence" value="ECO:0007669"/>
    <property type="project" value="UniProtKB-KW"/>
</dbReference>
<accession>A0AA42DSL4</accession>
<proteinExistence type="predicted"/>
<protein>
    <submittedName>
        <fullName evidence="3">Class I SAM-dependent methyltransferase</fullName>
    </submittedName>
</protein>
<dbReference type="InterPro" id="IPR041698">
    <property type="entry name" value="Methyltransf_25"/>
</dbReference>
<dbReference type="CDD" id="cd02440">
    <property type="entry name" value="AdoMet_MTases"/>
    <property type="match status" value="1"/>
</dbReference>
<dbReference type="EMBL" id="JAQIFT010000074">
    <property type="protein sequence ID" value="MDA3734158.1"/>
    <property type="molecule type" value="Genomic_DNA"/>
</dbReference>
<dbReference type="PANTHER" id="PTHR43861">
    <property type="entry name" value="TRANS-ACONITATE 2-METHYLTRANSFERASE-RELATED"/>
    <property type="match status" value="1"/>
</dbReference>
<organism evidence="3 4">
    <name type="scientific">Holtiella tumoricola</name>
    <dbReference type="NCBI Taxonomy" id="3018743"/>
    <lineage>
        <taxon>Bacteria</taxon>
        <taxon>Bacillati</taxon>
        <taxon>Bacillota</taxon>
        <taxon>Clostridia</taxon>
        <taxon>Lachnospirales</taxon>
        <taxon>Cellulosilyticaceae</taxon>
        <taxon>Holtiella</taxon>
    </lineage>
</organism>
<keyword evidence="3" id="KW-0489">Methyltransferase</keyword>
<dbReference type="AlphaFoldDB" id="A0AA42DSL4"/>
<comment type="caution">
    <text evidence="3">The sequence shown here is derived from an EMBL/GenBank/DDBJ whole genome shotgun (WGS) entry which is preliminary data.</text>
</comment>
<evidence type="ECO:0000313" key="4">
    <source>
        <dbReference type="Proteomes" id="UP001169242"/>
    </source>
</evidence>
<sequence length="257" mass="30213">MDIYNDFAMIYDTFMEDTPYVQWVDFIQSVIKEHGIEPKLICDLGCGTGTMCELFADRGLDVIGIDGSEEMLMIAREKELEAGRGILYLMQDMTEFELYGTVDVIYSSCDSINYLMEEEKVLSMFKWVNNYLEKDGLFIFDVNLPHKYKTLLGDKVFAEQTEEAAYIWENFYDEKQQINEFYVSFFVQDEDGRYDRFEEVHYQKAYSIECIKQIIEKAGLELVAIYDDYTHKSYNEETLRATFVAREKQVDGKVYVD</sequence>
<feature type="domain" description="Methyltransferase" evidence="2">
    <location>
        <begin position="41"/>
        <end position="136"/>
    </location>
</feature>
<name>A0AA42DSL4_9FIRM</name>
<evidence type="ECO:0000256" key="1">
    <source>
        <dbReference type="ARBA" id="ARBA00022679"/>
    </source>
</evidence>
<dbReference type="Gene3D" id="2.20.25.110">
    <property type="entry name" value="S-adenosyl-L-methionine-dependent methyltransferases"/>
    <property type="match status" value="1"/>
</dbReference>
<dbReference type="Gene3D" id="3.40.50.150">
    <property type="entry name" value="Vaccinia Virus protein VP39"/>
    <property type="match status" value="1"/>
</dbReference>
<keyword evidence="4" id="KW-1185">Reference proteome</keyword>
<dbReference type="GO" id="GO:0008168">
    <property type="term" value="F:methyltransferase activity"/>
    <property type="evidence" value="ECO:0007669"/>
    <property type="project" value="UniProtKB-KW"/>
</dbReference>
<dbReference type="Pfam" id="PF13649">
    <property type="entry name" value="Methyltransf_25"/>
    <property type="match status" value="1"/>
</dbReference>
<gene>
    <name evidence="3" type="ORF">PBV87_22045</name>
</gene>
<evidence type="ECO:0000259" key="2">
    <source>
        <dbReference type="Pfam" id="PF13649"/>
    </source>
</evidence>